<dbReference type="OrthoDB" id="2350111at2759"/>
<protein>
    <submittedName>
        <fullName evidence="2">GL22727</fullName>
    </submittedName>
</protein>
<gene>
    <name evidence="2" type="primary">Dper\GL22727</name>
    <name evidence="2" type="ORF">Dper_GL22727</name>
</gene>
<dbReference type="InterPro" id="IPR032675">
    <property type="entry name" value="LRR_dom_sf"/>
</dbReference>
<evidence type="ECO:0000313" key="3">
    <source>
        <dbReference type="Proteomes" id="UP000008744"/>
    </source>
</evidence>
<organism evidence="3">
    <name type="scientific">Drosophila persimilis</name>
    <name type="common">Fruit fly</name>
    <dbReference type="NCBI Taxonomy" id="7234"/>
    <lineage>
        <taxon>Eukaryota</taxon>
        <taxon>Metazoa</taxon>
        <taxon>Ecdysozoa</taxon>
        <taxon>Arthropoda</taxon>
        <taxon>Hexapoda</taxon>
        <taxon>Insecta</taxon>
        <taxon>Pterygota</taxon>
        <taxon>Neoptera</taxon>
        <taxon>Endopterygota</taxon>
        <taxon>Diptera</taxon>
        <taxon>Brachycera</taxon>
        <taxon>Muscomorpha</taxon>
        <taxon>Ephydroidea</taxon>
        <taxon>Drosophilidae</taxon>
        <taxon>Drosophila</taxon>
        <taxon>Sophophora</taxon>
    </lineage>
</organism>
<keyword evidence="3" id="KW-1185">Reference proteome</keyword>
<evidence type="ECO:0000313" key="2">
    <source>
        <dbReference type="EMBL" id="EDW29513.1"/>
    </source>
</evidence>
<dbReference type="SUPFAM" id="SSF52047">
    <property type="entry name" value="RNI-like"/>
    <property type="match status" value="1"/>
</dbReference>
<dbReference type="PhylomeDB" id="B4GZT6"/>
<proteinExistence type="predicted"/>
<dbReference type="EMBL" id="CH479199">
    <property type="protein sequence ID" value="EDW29513.1"/>
    <property type="molecule type" value="Genomic_DNA"/>
</dbReference>
<dbReference type="Gene3D" id="3.80.10.10">
    <property type="entry name" value="Ribonuclease Inhibitor"/>
    <property type="match status" value="1"/>
</dbReference>
<dbReference type="AlphaFoldDB" id="B4GZT6"/>
<feature type="region of interest" description="Disordered" evidence="1">
    <location>
        <begin position="536"/>
        <end position="572"/>
    </location>
</feature>
<dbReference type="Proteomes" id="UP000008744">
    <property type="component" value="Unassembled WGS sequence"/>
</dbReference>
<dbReference type="OMA" id="ISMSCWE"/>
<sequence length="638" mass="72963">MAATVAQRNILDLPYEVLDLVYKKLNSLSDRISLAKADEYLGEAFAFHSRDHFRQVDTYTYFQGDWWPFLLSLCGTHVREFRFATGHNWSERLVKLVERHCPHLEKVTLCVNNISCKGIRSLVTNASATIKEIDLYVNDSRISEILHEYPDFPQLRKARFCKLSYVDVHSIQKYNTVEDLALQSGSLGHDIPIKLFEITANLKKLRFLKVFHYNLVESGDGDGDGGGDGDALLGMPIPCPNVEYLQMDYCQISMELPLCPKIKSLKIFYCISSIEDVLWRFIVKQGGTLEDIEINCRPSLCDSGGFLEILRSCKRLRLIRIQAQKIKFTREVVATMMDILKDNGVTPDRPLRLILYCNAKVFWIAQWRTITDLPFEVLDLIFKQLDYPRQECQLAYAHEILAEEFAYQSRDDCRKLSLDYWWTPDTYAPILKTCGSTVRELDYHKGSDDFEYLDVYGRPSAFDGDGFFAVLRACKKLRKFRDPLGDVTIYRAYVFAMVDILRENGFRPEKPFKLWLFDRPQMRWIKRLEFGGDAGDGGGGAAAASSSNQPGSRLRQRPSRTLAMGGPEPRTRARARSRLQQQAPGCMQRFLFEARRGDAMRKCACLRVLALGSVEQEGLTGVAWRGVAWRGVAFLPSS</sequence>
<dbReference type="HOGENOM" id="CLU_429127_0_0_1"/>
<reference evidence="2 3" key="1">
    <citation type="journal article" date="2007" name="Nature">
        <title>Evolution of genes and genomes on the Drosophila phylogeny.</title>
        <authorList>
            <consortium name="Drosophila 12 Genomes Consortium"/>
            <person name="Clark A.G."/>
            <person name="Eisen M.B."/>
            <person name="Smith D.R."/>
            <person name="Bergman C.M."/>
            <person name="Oliver B."/>
            <person name="Markow T.A."/>
            <person name="Kaufman T.C."/>
            <person name="Kellis M."/>
            <person name="Gelbart W."/>
            <person name="Iyer V.N."/>
            <person name="Pollard D.A."/>
            <person name="Sackton T.B."/>
            <person name="Larracuente A.M."/>
            <person name="Singh N.D."/>
            <person name="Abad J.P."/>
            <person name="Abt D.N."/>
            <person name="Adryan B."/>
            <person name="Aguade M."/>
            <person name="Akashi H."/>
            <person name="Anderson W.W."/>
            <person name="Aquadro C.F."/>
            <person name="Ardell D.H."/>
            <person name="Arguello R."/>
            <person name="Artieri C.G."/>
            <person name="Barbash D.A."/>
            <person name="Barker D."/>
            <person name="Barsanti P."/>
            <person name="Batterham P."/>
            <person name="Batzoglou S."/>
            <person name="Begun D."/>
            <person name="Bhutkar A."/>
            <person name="Blanco E."/>
            <person name="Bosak S.A."/>
            <person name="Bradley R.K."/>
            <person name="Brand A.D."/>
            <person name="Brent M.R."/>
            <person name="Brooks A.N."/>
            <person name="Brown R.H."/>
            <person name="Butlin R.K."/>
            <person name="Caggese C."/>
            <person name="Calvi B.R."/>
            <person name="Bernardo de Carvalho A."/>
            <person name="Caspi A."/>
            <person name="Castrezana S."/>
            <person name="Celniker S.E."/>
            <person name="Chang J.L."/>
            <person name="Chapple C."/>
            <person name="Chatterji S."/>
            <person name="Chinwalla A."/>
            <person name="Civetta A."/>
            <person name="Clifton S.W."/>
            <person name="Comeron J.M."/>
            <person name="Costello J.C."/>
            <person name="Coyne J.A."/>
            <person name="Daub J."/>
            <person name="David R.G."/>
            <person name="Delcher A.L."/>
            <person name="Delehaunty K."/>
            <person name="Do C.B."/>
            <person name="Ebling H."/>
            <person name="Edwards K."/>
            <person name="Eickbush T."/>
            <person name="Evans J.D."/>
            <person name="Filipski A."/>
            <person name="Findeiss S."/>
            <person name="Freyhult E."/>
            <person name="Fulton L."/>
            <person name="Fulton R."/>
            <person name="Garcia A.C."/>
            <person name="Gardiner A."/>
            <person name="Garfield D.A."/>
            <person name="Garvin B.E."/>
            <person name="Gibson G."/>
            <person name="Gilbert D."/>
            <person name="Gnerre S."/>
            <person name="Godfrey J."/>
            <person name="Good R."/>
            <person name="Gotea V."/>
            <person name="Gravely B."/>
            <person name="Greenberg A.J."/>
            <person name="Griffiths-Jones S."/>
            <person name="Gross S."/>
            <person name="Guigo R."/>
            <person name="Gustafson E.A."/>
            <person name="Haerty W."/>
            <person name="Hahn M.W."/>
            <person name="Halligan D.L."/>
            <person name="Halpern A.L."/>
            <person name="Halter G.M."/>
            <person name="Han M.V."/>
            <person name="Heger A."/>
            <person name="Hillier L."/>
            <person name="Hinrichs A.S."/>
            <person name="Holmes I."/>
            <person name="Hoskins R.A."/>
            <person name="Hubisz M.J."/>
            <person name="Hultmark D."/>
            <person name="Huntley M.A."/>
            <person name="Jaffe D.B."/>
            <person name="Jagadeeshan S."/>
            <person name="Jeck W.R."/>
            <person name="Johnson J."/>
            <person name="Jones C.D."/>
            <person name="Jordan W.C."/>
            <person name="Karpen G.H."/>
            <person name="Kataoka E."/>
            <person name="Keightley P.D."/>
            <person name="Kheradpour P."/>
            <person name="Kirkness E.F."/>
            <person name="Koerich L.B."/>
            <person name="Kristiansen K."/>
            <person name="Kudrna D."/>
            <person name="Kulathinal R.J."/>
            <person name="Kumar S."/>
            <person name="Kwok R."/>
            <person name="Lander E."/>
            <person name="Langley C.H."/>
            <person name="Lapoint R."/>
            <person name="Lazzaro B.P."/>
            <person name="Lee S.J."/>
            <person name="Levesque L."/>
            <person name="Li R."/>
            <person name="Lin C.F."/>
            <person name="Lin M.F."/>
            <person name="Lindblad-Toh K."/>
            <person name="Llopart A."/>
            <person name="Long M."/>
            <person name="Low L."/>
            <person name="Lozovsky E."/>
            <person name="Lu J."/>
            <person name="Luo M."/>
            <person name="Machado C.A."/>
            <person name="Makalowski W."/>
            <person name="Marzo M."/>
            <person name="Matsuda M."/>
            <person name="Matzkin L."/>
            <person name="McAllister B."/>
            <person name="McBride C.S."/>
            <person name="McKernan B."/>
            <person name="McKernan K."/>
            <person name="Mendez-Lago M."/>
            <person name="Minx P."/>
            <person name="Mollenhauer M.U."/>
            <person name="Montooth K."/>
            <person name="Mount S.M."/>
            <person name="Mu X."/>
            <person name="Myers E."/>
            <person name="Negre B."/>
            <person name="Newfeld S."/>
            <person name="Nielsen R."/>
            <person name="Noor M.A."/>
            <person name="O'Grady P."/>
            <person name="Pachter L."/>
            <person name="Papaceit M."/>
            <person name="Parisi M.J."/>
            <person name="Parisi M."/>
            <person name="Parts L."/>
            <person name="Pedersen J.S."/>
            <person name="Pesole G."/>
            <person name="Phillippy A.M."/>
            <person name="Ponting C.P."/>
            <person name="Pop M."/>
            <person name="Porcelli D."/>
            <person name="Powell J.R."/>
            <person name="Prohaska S."/>
            <person name="Pruitt K."/>
            <person name="Puig M."/>
            <person name="Quesneville H."/>
            <person name="Ram K.R."/>
            <person name="Rand D."/>
            <person name="Rasmussen M.D."/>
            <person name="Reed L.K."/>
            <person name="Reenan R."/>
            <person name="Reily A."/>
            <person name="Remington K.A."/>
            <person name="Rieger T.T."/>
            <person name="Ritchie M.G."/>
            <person name="Robin C."/>
            <person name="Rogers Y.H."/>
            <person name="Rohde C."/>
            <person name="Rozas J."/>
            <person name="Rubenfield M.J."/>
            <person name="Ruiz A."/>
            <person name="Russo S."/>
            <person name="Salzberg S.L."/>
            <person name="Sanchez-Gracia A."/>
            <person name="Saranga D.J."/>
            <person name="Sato H."/>
            <person name="Schaeffer S.W."/>
            <person name="Schatz M.C."/>
            <person name="Schlenke T."/>
            <person name="Schwartz R."/>
            <person name="Segarra C."/>
            <person name="Singh R.S."/>
            <person name="Sirot L."/>
            <person name="Sirota M."/>
            <person name="Sisneros N.B."/>
            <person name="Smith C.D."/>
            <person name="Smith T.F."/>
            <person name="Spieth J."/>
            <person name="Stage D.E."/>
            <person name="Stark A."/>
            <person name="Stephan W."/>
            <person name="Strausberg R.L."/>
            <person name="Strempel S."/>
            <person name="Sturgill D."/>
            <person name="Sutton G."/>
            <person name="Sutton G.G."/>
            <person name="Tao W."/>
            <person name="Teichmann S."/>
            <person name="Tobari Y.N."/>
            <person name="Tomimura Y."/>
            <person name="Tsolas J.M."/>
            <person name="Valente V.L."/>
            <person name="Venter E."/>
            <person name="Venter J.C."/>
            <person name="Vicario S."/>
            <person name="Vieira F.G."/>
            <person name="Vilella A.J."/>
            <person name="Villasante A."/>
            <person name="Walenz B."/>
            <person name="Wang J."/>
            <person name="Wasserman M."/>
            <person name="Watts T."/>
            <person name="Wilson D."/>
            <person name="Wilson R.K."/>
            <person name="Wing R.A."/>
            <person name="Wolfner M.F."/>
            <person name="Wong A."/>
            <person name="Wong G.K."/>
            <person name="Wu C.I."/>
            <person name="Wu G."/>
            <person name="Yamamoto D."/>
            <person name="Yang H.P."/>
            <person name="Yang S.P."/>
            <person name="Yorke J.A."/>
            <person name="Yoshida K."/>
            <person name="Zdobnov E."/>
            <person name="Zhang P."/>
            <person name="Zhang Y."/>
            <person name="Zimin A.V."/>
            <person name="Baldwin J."/>
            <person name="Abdouelleil A."/>
            <person name="Abdulkadir J."/>
            <person name="Abebe A."/>
            <person name="Abera B."/>
            <person name="Abreu J."/>
            <person name="Acer S.C."/>
            <person name="Aftuck L."/>
            <person name="Alexander A."/>
            <person name="An P."/>
            <person name="Anderson E."/>
            <person name="Anderson S."/>
            <person name="Arachi H."/>
            <person name="Azer M."/>
            <person name="Bachantsang P."/>
            <person name="Barry A."/>
            <person name="Bayul T."/>
            <person name="Berlin A."/>
            <person name="Bessette D."/>
            <person name="Bloom T."/>
            <person name="Blye J."/>
            <person name="Boguslavskiy L."/>
            <person name="Bonnet C."/>
            <person name="Boukhgalter B."/>
            <person name="Bourzgui I."/>
            <person name="Brown A."/>
            <person name="Cahill P."/>
            <person name="Channer S."/>
            <person name="Cheshatsang Y."/>
            <person name="Chuda L."/>
            <person name="Citroen M."/>
            <person name="Collymore A."/>
            <person name="Cooke P."/>
            <person name="Costello M."/>
            <person name="D'Aco K."/>
            <person name="Daza R."/>
            <person name="De Haan G."/>
            <person name="DeGray S."/>
            <person name="DeMaso C."/>
            <person name="Dhargay N."/>
            <person name="Dooley K."/>
            <person name="Dooley E."/>
            <person name="Doricent M."/>
            <person name="Dorje P."/>
            <person name="Dorjee K."/>
            <person name="Dupes A."/>
            <person name="Elong R."/>
            <person name="Falk J."/>
            <person name="Farina A."/>
            <person name="Faro S."/>
            <person name="Ferguson D."/>
            <person name="Fisher S."/>
            <person name="Foley C.D."/>
            <person name="Franke A."/>
            <person name="Friedrich D."/>
            <person name="Gadbois L."/>
            <person name="Gearin G."/>
            <person name="Gearin C.R."/>
            <person name="Giannoukos G."/>
            <person name="Goode T."/>
            <person name="Graham J."/>
            <person name="Grandbois E."/>
            <person name="Grewal S."/>
            <person name="Gyaltsen K."/>
            <person name="Hafez N."/>
            <person name="Hagos B."/>
            <person name="Hall J."/>
            <person name="Henson C."/>
            <person name="Hollinger A."/>
            <person name="Honan T."/>
            <person name="Huard M.D."/>
            <person name="Hughes L."/>
            <person name="Hurhula B."/>
            <person name="Husby M.E."/>
            <person name="Kamat A."/>
            <person name="Kanga B."/>
            <person name="Kashin S."/>
            <person name="Khazanovich D."/>
            <person name="Kisner P."/>
            <person name="Lance K."/>
            <person name="Lara M."/>
            <person name="Lee W."/>
            <person name="Lennon N."/>
            <person name="Letendre F."/>
            <person name="LeVine R."/>
            <person name="Lipovsky A."/>
            <person name="Liu X."/>
            <person name="Liu J."/>
            <person name="Liu S."/>
            <person name="Lokyitsang T."/>
            <person name="Lokyitsang Y."/>
            <person name="Lubonja R."/>
            <person name="Lui A."/>
            <person name="MacDonald P."/>
            <person name="Magnisalis V."/>
            <person name="Maru K."/>
            <person name="Matthews C."/>
            <person name="McCusker W."/>
            <person name="McDonough S."/>
            <person name="Mehta T."/>
            <person name="Meldrim J."/>
            <person name="Meneus L."/>
            <person name="Mihai O."/>
            <person name="Mihalev A."/>
            <person name="Mihova T."/>
            <person name="Mittelman R."/>
            <person name="Mlenga V."/>
            <person name="Montmayeur A."/>
            <person name="Mulrain L."/>
            <person name="Navidi A."/>
            <person name="Naylor J."/>
            <person name="Negash T."/>
            <person name="Nguyen T."/>
            <person name="Nguyen N."/>
            <person name="Nicol R."/>
            <person name="Norbu C."/>
            <person name="Norbu N."/>
            <person name="Novod N."/>
            <person name="O'Neill B."/>
            <person name="Osman S."/>
            <person name="Markiewicz E."/>
            <person name="Oyono O.L."/>
            <person name="Patti C."/>
            <person name="Phunkhang P."/>
            <person name="Pierre F."/>
            <person name="Priest M."/>
            <person name="Raghuraman S."/>
            <person name="Rege F."/>
            <person name="Reyes R."/>
            <person name="Rise C."/>
            <person name="Rogov P."/>
            <person name="Ross K."/>
            <person name="Ryan E."/>
            <person name="Settipalli S."/>
            <person name="Shea T."/>
            <person name="Sherpa N."/>
            <person name="Shi L."/>
            <person name="Shih D."/>
            <person name="Sparrow T."/>
            <person name="Spaulding J."/>
            <person name="Stalker J."/>
            <person name="Stange-Thomann N."/>
            <person name="Stavropoulos S."/>
            <person name="Stone C."/>
            <person name="Strader C."/>
            <person name="Tesfaye S."/>
            <person name="Thomson T."/>
            <person name="Thoulutsang Y."/>
            <person name="Thoulutsang D."/>
            <person name="Topham K."/>
            <person name="Topping I."/>
            <person name="Tsamla T."/>
            <person name="Vassiliev H."/>
            <person name="Vo A."/>
            <person name="Wangchuk T."/>
            <person name="Wangdi T."/>
            <person name="Weiand M."/>
            <person name="Wilkinson J."/>
            <person name="Wilson A."/>
            <person name="Yadav S."/>
            <person name="Young G."/>
            <person name="Yu Q."/>
            <person name="Zembek L."/>
            <person name="Zhong D."/>
            <person name="Zimmer A."/>
            <person name="Zwirko Z."/>
            <person name="Jaffe D.B."/>
            <person name="Alvarez P."/>
            <person name="Brockman W."/>
            <person name="Butler J."/>
            <person name="Chin C."/>
            <person name="Gnerre S."/>
            <person name="Grabherr M."/>
            <person name="Kleber M."/>
            <person name="Mauceli E."/>
            <person name="MacCallum I."/>
        </authorList>
    </citation>
    <scope>NUCLEOTIDE SEQUENCE [LARGE SCALE GENOMIC DNA]</scope>
    <source>
        <strain evidence="3">MSH-3 / Tucson 14011-0111.49</strain>
    </source>
</reference>
<name>B4GZT6_DROPE</name>
<evidence type="ECO:0000256" key="1">
    <source>
        <dbReference type="SAM" id="MobiDB-lite"/>
    </source>
</evidence>
<accession>B4GZT6</accession>